<dbReference type="OrthoDB" id="13288at2"/>
<keyword evidence="2" id="KW-0378">Hydrolase</keyword>
<protein>
    <submittedName>
        <fullName evidence="2">3'-5' exonuclease</fullName>
    </submittedName>
</protein>
<dbReference type="Proteomes" id="UP000185895">
    <property type="component" value="Unassembled WGS sequence"/>
</dbReference>
<name>A0A1E7QXF4_9GAMM</name>
<dbReference type="InterPro" id="IPR012337">
    <property type="entry name" value="RNaseH-like_sf"/>
</dbReference>
<keyword evidence="2" id="KW-0540">Nuclease</keyword>
<dbReference type="Gene3D" id="3.30.420.10">
    <property type="entry name" value="Ribonuclease H-like superfamily/Ribonuclease H"/>
    <property type="match status" value="1"/>
</dbReference>
<accession>A0A1E7QXF4</accession>
<evidence type="ECO:0000313" key="3">
    <source>
        <dbReference type="Proteomes" id="UP000185895"/>
    </source>
</evidence>
<organism evidence="2 3">
    <name type="scientific">Acinetobacter qingfengensis</name>
    <dbReference type="NCBI Taxonomy" id="1262585"/>
    <lineage>
        <taxon>Bacteria</taxon>
        <taxon>Pseudomonadati</taxon>
        <taxon>Pseudomonadota</taxon>
        <taxon>Gammaproteobacteria</taxon>
        <taxon>Moraxellales</taxon>
        <taxon>Moraxellaceae</taxon>
        <taxon>Acinetobacter</taxon>
    </lineage>
</organism>
<gene>
    <name evidence="2" type="ORF">BJI46_06210</name>
</gene>
<keyword evidence="2" id="KW-0269">Exonuclease</keyword>
<dbReference type="RefSeq" id="WP_070070944.1">
    <property type="nucleotide sequence ID" value="NZ_MKKK01000073.1"/>
</dbReference>
<feature type="domain" description="Predicted 3'-5' exonuclease PolB-like" evidence="1">
    <location>
        <begin position="48"/>
        <end position="256"/>
    </location>
</feature>
<dbReference type="InterPro" id="IPR036397">
    <property type="entry name" value="RNaseH_sf"/>
</dbReference>
<dbReference type="AlphaFoldDB" id="A0A1E7QXF4"/>
<dbReference type="GO" id="GO:0003676">
    <property type="term" value="F:nucleic acid binding"/>
    <property type="evidence" value="ECO:0007669"/>
    <property type="project" value="InterPro"/>
</dbReference>
<proteinExistence type="predicted"/>
<evidence type="ECO:0000313" key="2">
    <source>
        <dbReference type="EMBL" id="OEY91733.1"/>
    </source>
</evidence>
<reference evidence="2 3" key="1">
    <citation type="submission" date="2016-09" db="EMBL/GenBank/DDBJ databases">
        <authorList>
            <person name="Capua I."/>
            <person name="De Benedictis P."/>
            <person name="Joannis T."/>
            <person name="Lombin L.H."/>
            <person name="Cattoli G."/>
        </authorList>
    </citation>
    <scope>NUCLEOTIDE SEQUENCE [LARGE SCALE GENOMIC DNA]</scope>
    <source>
        <strain evidence="2 3">ANC 4671</strain>
    </source>
</reference>
<dbReference type="CDD" id="cd05782">
    <property type="entry name" value="DNA_polB_like1_exo"/>
    <property type="match status" value="1"/>
</dbReference>
<evidence type="ECO:0000259" key="1">
    <source>
        <dbReference type="Pfam" id="PF10108"/>
    </source>
</evidence>
<dbReference type="STRING" id="1262585.BJI46_06210"/>
<keyword evidence="3" id="KW-1185">Reference proteome</keyword>
<dbReference type="GO" id="GO:0004527">
    <property type="term" value="F:exonuclease activity"/>
    <property type="evidence" value="ECO:0007669"/>
    <property type="project" value="UniProtKB-KW"/>
</dbReference>
<dbReference type="InterPro" id="IPR019288">
    <property type="entry name" value="3'-5'_exonuclease_PolB-like"/>
</dbReference>
<comment type="caution">
    <text evidence="2">The sequence shown here is derived from an EMBL/GenBank/DDBJ whole genome shotgun (WGS) entry which is preliminary data.</text>
</comment>
<dbReference type="EMBL" id="MKKK01000073">
    <property type="protein sequence ID" value="OEY91733.1"/>
    <property type="molecule type" value="Genomic_DNA"/>
</dbReference>
<dbReference type="Pfam" id="PF10108">
    <property type="entry name" value="DNA_pol_B_exo2"/>
    <property type="match status" value="1"/>
</dbReference>
<sequence>MMFGFPILIFDVETMTDIKAGSQLYQLDLADESSLQALAKLRRQEAGTDFAKLPLHQVVCISGLWIDEGKFQLFSWTQHEYSEKEILQKFTGIFEKKQPILVSWNGTQFDLPVIMYRCLYHGITAATLFEQGEWDQQKRYNNYQNRYLPRHTDLMDVLSGFNQKSFQKLDEIVRILGYPGKQGISGNDVAEFVQQAQWAALGCYCESDVLNTWLVYLRWLLLRGFVDQQQHQYWIQRTIGYLQQHAQHAAFLQQWQKSCLGTAFTANDFLQNP</sequence>
<dbReference type="SUPFAM" id="SSF53098">
    <property type="entry name" value="Ribonuclease H-like"/>
    <property type="match status" value="1"/>
</dbReference>